<gene>
    <name evidence="1" type="ORF">COPCOM_01170</name>
</gene>
<evidence type="ECO:0000313" key="2">
    <source>
        <dbReference type="Proteomes" id="UP000003793"/>
    </source>
</evidence>
<accession>C0B7P7</accession>
<dbReference type="Proteomes" id="UP000003793">
    <property type="component" value="Unassembled WGS sequence"/>
</dbReference>
<comment type="caution">
    <text evidence="1">The sequence shown here is derived from an EMBL/GenBank/DDBJ whole genome shotgun (WGS) entry which is preliminary data.</text>
</comment>
<organism evidence="1 2">
    <name type="scientific">Coprococcus comes ATCC 27758</name>
    <dbReference type="NCBI Taxonomy" id="470146"/>
    <lineage>
        <taxon>Bacteria</taxon>
        <taxon>Bacillati</taxon>
        <taxon>Bacillota</taxon>
        <taxon>Clostridia</taxon>
        <taxon>Lachnospirales</taxon>
        <taxon>Lachnospiraceae</taxon>
        <taxon>Coprococcus</taxon>
    </lineage>
</organism>
<dbReference type="AlphaFoldDB" id="C0B7P7"/>
<evidence type="ECO:0000313" key="1">
    <source>
        <dbReference type="EMBL" id="EEG90434.1"/>
    </source>
</evidence>
<dbReference type="EMBL" id="ABVR01000038">
    <property type="protein sequence ID" value="EEG90434.1"/>
    <property type="molecule type" value="Genomic_DNA"/>
</dbReference>
<proteinExistence type="predicted"/>
<reference evidence="1 2" key="1">
    <citation type="submission" date="2009-02" db="EMBL/GenBank/DDBJ databases">
        <authorList>
            <person name="Fulton L."/>
            <person name="Clifton S."/>
            <person name="Fulton B."/>
            <person name="Xu J."/>
            <person name="Minx P."/>
            <person name="Pepin K.H."/>
            <person name="Johnson M."/>
            <person name="Bhonagiri V."/>
            <person name="Nash W.E."/>
            <person name="Mardis E.R."/>
            <person name="Wilson R.K."/>
        </authorList>
    </citation>
    <scope>NUCLEOTIDE SEQUENCE [LARGE SCALE GENOMIC DNA]</scope>
    <source>
        <strain evidence="1 2">ATCC 27758</strain>
    </source>
</reference>
<sequence length="52" mass="5949">MQLKRRRNGGKRQVMAVEKYQKIDYNFHKILIPGSKGQKADASLLARGFLTS</sequence>
<name>C0B7P7_9FIRM</name>
<dbReference type="HOGENOM" id="CLU_3078777_0_0_9"/>
<reference evidence="1 2" key="2">
    <citation type="submission" date="2009-03" db="EMBL/GenBank/DDBJ databases">
        <title>Draft genome sequence of Coprococcus comes (ATCC 27758).</title>
        <authorList>
            <person name="Sudarsanam P."/>
            <person name="Ley R."/>
            <person name="Guruge J."/>
            <person name="Turnbaugh P.J."/>
            <person name="Mahowald M."/>
            <person name="Liep D."/>
            <person name="Gordon J."/>
        </authorList>
    </citation>
    <scope>NUCLEOTIDE SEQUENCE [LARGE SCALE GENOMIC DNA]</scope>
    <source>
        <strain evidence="1 2">ATCC 27758</strain>
    </source>
</reference>
<protein>
    <submittedName>
        <fullName evidence="1">Uncharacterized protein</fullName>
    </submittedName>
</protein>